<keyword evidence="6" id="KW-0812">Transmembrane</keyword>
<dbReference type="PANTHER" id="PTHR24369">
    <property type="entry name" value="ANTIGEN BSP, PUTATIVE-RELATED"/>
    <property type="match status" value="1"/>
</dbReference>
<dbReference type="InterPro" id="IPR001611">
    <property type="entry name" value="Leu-rich_rpt"/>
</dbReference>
<feature type="region of interest" description="Disordered" evidence="5">
    <location>
        <begin position="870"/>
        <end position="938"/>
    </location>
</feature>
<keyword evidence="2" id="KW-0732">Signal</keyword>
<dbReference type="InterPro" id="IPR003591">
    <property type="entry name" value="Leu-rich_rpt_typical-subtyp"/>
</dbReference>
<feature type="coiled-coil region" evidence="4">
    <location>
        <begin position="588"/>
        <end position="618"/>
    </location>
</feature>
<sequence length="938" mass="106201">MKCFKITKVFSIHYEKLHLSLVRIFNDKMQLLVLAIYLVGLFSSAAAVDCPIACKCRWIIDSLYANCSRRGLTSYPKFFNVPVEHLDLSFNNFTEFPRQYADMDSLLYLDLSGNRIANLEAEALIGFTSLRTLLLASNSIVDWSHINPNEAFKYAPSLKKLSLSGNSLGNFGGDVASEQLNSQSLNELDLSAAQISIVGGDVLINQLPNLQRLSLANNQLGQLTRLPSRSLLDLNLSNCSVQRLSPMFIEALHNLEVLNLSHNTALQFGWEEDLIVGLELRNLDVSYCNLDQIDLSGLPVLVEVRLRGNLLRSVDQYTFDNNTFLELIDLSRNVLRFIGNAAFNPLKRLKHLNLAYNEIAHLERNLISDNDVLLELNLSRNIIQKLTKIVSNSVRVIDLSWCEISIVESTALTGLSAIQRLDLSNNLISNFPSLMRSETLQHLNLANCRLSTIRNNSFSGFPELADLHLNGNRLINPIPPGHFRGNKFLDQIWLGDNPWICECQNPLFIEFYDYLTMKPAKLKDRHNLRCASPASYYGQLWDYACLSDWTVSARNSSGEKVWSTIMLCILGLGLLALMFGCFQKMMRKHKQRQNRREYNSNQEELQRIRDINERMLREESSATLQQQQEISLLPSYEDALRMPKLERPAKSMLDLSAAERNRKQLRRSQTQADGDNSAGEEELQLDTRQRFRSVEMLSNRDKERTAQYQPHRRTGYMEYNTQSGSRRLSIEESRFPAAHLKRQNLQSAEQIGNFQSYENSPYTKRKPKIAEIPPFKRVNIMADSVEFLTDPEYDSMGSKPGSPFAKRKPKVPTNLQVSAQVYTMEHNLPAAVQLDPAVEDYYSSGHKKAASTSTIASDFQEIAVPDIASLPDDDTRSNVSTSAAEIDLERGMRRKRKNSSTRRVSGNFSAAAAADSSSSASEGERSVPVHKPMRETLF</sequence>
<gene>
    <name evidence="8" type="primary">LOC111600898</name>
</gene>
<evidence type="ECO:0000256" key="3">
    <source>
        <dbReference type="ARBA" id="ARBA00022737"/>
    </source>
</evidence>
<dbReference type="InterPro" id="IPR032675">
    <property type="entry name" value="LRR_dom_sf"/>
</dbReference>
<keyword evidence="6" id="KW-0472">Membrane</keyword>
<evidence type="ECO:0000256" key="5">
    <source>
        <dbReference type="SAM" id="MobiDB-lite"/>
    </source>
</evidence>
<reference evidence="8" key="1">
    <citation type="submission" date="2025-08" db="UniProtKB">
        <authorList>
            <consortium name="RefSeq"/>
        </authorList>
    </citation>
    <scope>IDENTIFICATION</scope>
    <source>
        <strain evidence="8">15085-1641.00</strain>
        <tissue evidence="8">Whole body</tissue>
    </source>
</reference>
<keyword evidence="7" id="KW-1185">Reference proteome</keyword>
<dbReference type="OrthoDB" id="1574204at2759"/>
<evidence type="ECO:0000256" key="4">
    <source>
        <dbReference type="SAM" id="Coils"/>
    </source>
</evidence>
<organism evidence="7 8">
    <name type="scientific">Drosophila hydei</name>
    <name type="common">Fruit fly</name>
    <dbReference type="NCBI Taxonomy" id="7224"/>
    <lineage>
        <taxon>Eukaryota</taxon>
        <taxon>Metazoa</taxon>
        <taxon>Ecdysozoa</taxon>
        <taxon>Arthropoda</taxon>
        <taxon>Hexapoda</taxon>
        <taxon>Insecta</taxon>
        <taxon>Pterygota</taxon>
        <taxon>Neoptera</taxon>
        <taxon>Endopterygota</taxon>
        <taxon>Diptera</taxon>
        <taxon>Brachycera</taxon>
        <taxon>Muscomorpha</taxon>
        <taxon>Ephydroidea</taxon>
        <taxon>Drosophilidae</taxon>
        <taxon>Drosophila</taxon>
    </lineage>
</organism>
<dbReference type="RefSeq" id="XP_023173005.2">
    <property type="nucleotide sequence ID" value="XM_023317237.2"/>
</dbReference>
<accession>A0A6J1M7Y4</accession>
<dbReference type="PROSITE" id="PS51450">
    <property type="entry name" value="LRR"/>
    <property type="match status" value="3"/>
</dbReference>
<evidence type="ECO:0000313" key="8">
    <source>
        <dbReference type="RefSeq" id="XP_023173005.2"/>
    </source>
</evidence>
<evidence type="ECO:0000313" key="7">
    <source>
        <dbReference type="Proteomes" id="UP000504633"/>
    </source>
</evidence>
<evidence type="ECO:0000256" key="1">
    <source>
        <dbReference type="ARBA" id="ARBA00022614"/>
    </source>
</evidence>
<evidence type="ECO:0000256" key="6">
    <source>
        <dbReference type="SAM" id="Phobius"/>
    </source>
</evidence>
<dbReference type="InterPro" id="IPR050541">
    <property type="entry name" value="LRR_TM_domain-containing"/>
</dbReference>
<evidence type="ECO:0000256" key="2">
    <source>
        <dbReference type="ARBA" id="ARBA00022729"/>
    </source>
</evidence>
<dbReference type="KEGG" id="dhe:111600898"/>
<dbReference type="Proteomes" id="UP000504633">
    <property type="component" value="Unplaced"/>
</dbReference>
<keyword evidence="4" id="KW-0175">Coiled coil</keyword>
<dbReference type="SUPFAM" id="SSF52047">
    <property type="entry name" value="RNI-like"/>
    <property type="match status" value="1"/>
</dbReference>
<keyword evidence="3" id="KW-0677">Repeat</keyword>
<dbReference type="GO" id="GO:0005886">
    <property type="term" value="C:plasma membrane"/>
    <property type="evidence" value="ECO:0007669"/>
    <property type="project" value="TreeGrafter"/>
</dbReference>
<dbReference type="OMA" id="DKNHLRC"/>
<dbReference type="AlphaFoldDB" id="A0A6J1M7Y4"/>
<dbReference type="Pfam" id="PF13855">
    <property type="entry name" value="LRR_8"/>
    <property type="match status" value="3"/>
</dbReference>
<keyword evidence="1" id="KW-0433">Leucine-rich repeat</keyword>
<dbReference type="GeneID" id="111600898"/>
<name>A0A6J1M7Y4_DROHY</name>
<dbReference type="SMART" id="SM00369">
    <property type="entry name" value="LRR_TYP"/>
    <property type="match status" value="9"/>
</dbReference>
<protein>
    <submittedName>
        <fullName evidence="8">Uncharacterized protein LOC111600898 isoform X1</fullName>
    </submittedName>
</protein>
<dbReference type="PANTHER" id="PTHR24369:SF210">
    <property type="entry name" value="CHAOPTIN-RELATED"/>
    <property type="match status" value="1"/>
</dbReference>
<feature type="region of interest" description="Disordered" evidence="5">
    <location>
        <begin position="660"/>
        <end position="688"/>
    </location>
</feature>
<feature type="compositionally biased region" description="Basic and acidic residues" evidence="5">
    <location>
        <begin position="922"/>
        <end position="938"/>
    </location>
</feature>
<feature type="compositionally biased region" description="Low complexity" evidence="5">
    <location>
        <begin position="909"/>
        <end position="921"/>
    </location>
</feature>
<proteinExistence type="predicted"/>
<feature type="transmembrane region" description="Helical" evidence="6">
    <location>
        <begin position="561"/>
        <end position="582"/>
    </location>
</feature>
<keyword evidence="6" id="KW-1133">Transmembrane helix</keyword>
<dbReference type="Gene3D" id="3.80.10.10">
    <property type="entry name" value="Ribonuclease Inhibitor"/>
    <property type="match status" value="3"/>
</dbReference>